<dbReference type="InterPro" id="IPR003585">
    <property type="entry name" value="Neurexin-like"/>
</dbReference>
<evidence type="ECO:0000256" key="8">
    <source>
        <dbReference type="PROSITE-ProRule" id="PRU00076"/>
    </source>
</evidence>
<keyword evidence="3" id="KW-0677">Repeat</keyword>
<feature type="domain" description="Laminin G" evidence="12">
    <location>
        <begin position="690"/>
        <end position="863"/>
    </location>
</feature>
<evidence type="ECO:0000259" key="13">
    <source>
        <dbReference type="PROSITE" id="PS50026"/>
    </source>
</evidence>
<evidence type="ECO:0000313" key="14">
    <source>
        <dbReference type="Proteomes" id="UP001652662"/>
    </source>
</evidence>
<gene>
    <name evidence="15 16" type="primary">NRXN1</name>
</gene>
<keyword evidence="14" id="KW-1185">Reference proteome</keyword>
<feature type="domain" description="Laminin G" evidence="12">
    <location>
        <begin position="30"/>
        <end position="217"/>
    </location>
</feature>
<dbReference type="Gene3D" id="2.10.25.10">
    <property type="entry name" value="Laminin"/>
    <property type="match status" value="3"/>
</dbReference>
<keyword evidence="6 10" id="KW-0472">Membrane</keyword>
<dbReference type="InterPro" id="IPR001791">
    <property type="entry name" value="Laminin_G"/>
</dbReference>
<keyword evidence="8" id="KW-0245">EGF-like domain</keyword>
<feature type="region of interest" description="Disordered" evidence="9">
    <location>
        <begin position="1416"/>
        <end position="1449"/>
    </location>
</feature>
<dbReference type="PANTHER" id="PTHR15036:SF90">
    <property type="entry name" value="NEUREXIN 1"/>
    <property type="match status" value="1"/>
</dbReference>
<dbReference type="CDD" id="cd00110">
    <property type="entry name" value="LamG"/>
    <property type="match status" value="6"/>
</dbReference>
<evidence type="ECO:0000256" key="11">
    <source>
        <dbReference type="SAM" id="SignalP"/>
    </source>
</evidence>
<feature type="compositionally biased region" description="Low complexity" evidence="9">
    <location>
        <begin position="1295"/>
        <end position="1305"/>
    </location>
</feature>
<feature type="domain" description="EGF-like" evidence="13">
    <location>
        <begin position="648"/>
        <end position="685"/>
    </location>
</feature>
<feature type="chain" id="PRO_5045026574" evidence="11">
    <location>
        <begin position="26"/>
        <end position="1449"/>
    </location>
</feature>
<evidence type="ECO:0000256" key="9">
    <source>
        <dbReference type="SAM" id="MobiDB-lite"/>
    </source>
</evidence>
<feature type="domain" description="EGF-like" evidence="13">
    <location>
        <begin position="1055"/>
        <end position="1092"/>
    </location>
</feature>
<dbReference type="PROSITE" id="PS00010">
    <property type="entry name" value="ASX_HYDROXYL"/>
    <property type="match status" value="1"/>
</dbReference>
<dbReference type="SMART" id="SM00294">
    <property type="entry name" value="4.1m"/>
    <property type="match status" value="1"/>
</dbReference>
<feature type="domain" description="Laminin G" evidence="12">
    <location>
        <begin position="263"/>
        <end position="445"/>
    </location>
</feature>
<dbReference type="GeneID" id="103566324"/>
<feature type="domain" description="Laminin G" evidence="12">
    <location>
        <begin position="452"/>
        <end position="644"/>
    </location>
</feature>
<evidence type="ECO:0000256" key="7">
    <source>
        <dbReference type="ARBA" id="ARBA00023157"/>
    </source>
</evidence>
<name>A0ABM4KPD7_EQUPR</name>
<protein>
    <submittedName>
        <fullName evidence="15 16">Neurexin-1 isoform X37</fullName>
    </submittedName>
</protein>
<evidence type="ECO:0000313" key="16">
    <source>
        <dbReference type="RefSeq" id="XP_070430063.1"/>
    </source>
</evidence>
<evidence type="ECO:0000256" key="2">
    <source>
        <dbReference type="ARBA" id="ARBA00022692"/>
    </source>
</evidence>
<evidence type="ECO:0000256" key="3">
    <source>
        <dbReference type="ARBA" id="ARBA00022737"/>
    </source>
</evidence>
<dbReference type="PROSITE" id="PS50026">
    <property type="entry name" value="EGF_3"/>
    <property type="match status" value="3"/>
</dbReference>
<dbReference type="CDD" id="cd00054">
    <property type="entry name" value="EGF_CA"/>
    <property type="match status" value="1"/>
</dbReference>
<dbReference type="RefSeq" id="XP_070430063.1">
    <property type="nucleotide sequence ID" value="XM_070573962.1"/>
</dbReference>
<keyword evidence="4" id="KW-0130">Cell adhesion</keyword>
<evidence type="ECO:0000313" key="15">
    <source>
        <dbReference type="RefSeq" id="XP_070430062.1"/>
    </source>
</evidence>
<evidence type="ECO:0000256" key="4">
    <source>
        <dbReference type="ARBA" id="ARBA00022889"/>
    </source>
</evidence>
<feature type="domain" description="Laminin G" evidence="12">
    <location>
        <begin position="877"/>
        <end position="1052"/>
    </location>
</feature>
<dbReference type="InterPro" id="IPR000152">
    <property type="entry name" value="EGF-type_Asp/Asn_hydroxyl_site"/>
</dbReference>
<dbReference type="InterPro" id="IPR050372">
    <property type="entry name" value="Neurexin-related_CASP"/>
</dbReference>
<sequence>MGTALLQRGGCFLLCLSLLLLGCWAELGNGLEFPGAEGQWTRFPKWNACCESEMSFQLKTRSARGLVLYFDDEGFCDFLELILTRGGRLQLSFSIFCAEPATLLADTPVNDGAWHHVRIRRQFRNTTLFIDQVEAKWVEVKSKRRDMTVFSGLFVGGLPPELRAAALKLTLASVREREPFKGWIRDVRVNSSQALPVDSGDVKLDDEPPNSGGGSPCEAGEEGEGGVCLNGGVCSVVDDQAVCDCSRTGFRGKDCSQGKEEYIATFKGSEYFCYDLSQNPIQSSSDEITLSFKTLQRNGLMLHTGKSADYVNLALKNGAVSLVINLGSGAFEALVEPVNGKFNDNAWHDVKVTRNLRQVTISVDGILTTTGYTQEDYTMLGSDDFFYVGGSPSTADLPGSPVSNNFMGCLKEVVYKNNDVRLELSRLAKQGDPKMKIHGVVAFKCENVATLDPITFETPESFISLPKWNAKKTGSISFDFRTTEPNGLILFSHGKPRHQKDAKHPQMIKVDFFAIEMLDGHLYLLLDMGSGTIKIKALQKKVNDGEWYHVDFQRDGRSGTISVNTLRTPYTAPGESEILDLDDELYLGGLPENKAGLVFPTEVWTALLNYGYVGCIRDLFIDGQSKDIRQMAEVQSTAGVKPSCSRETAKPCLSNPCKNNGMCRDGWNRYVCDCSGTGYLGRSCEREATVLSYDGSMFMKIQLPVVMHTEAEDVSLRFRSQRAYGILMATTSRDSADTLRLELDAGRVKLTVNLDCIRINCNSSKGPETLFAGYNLNDNEWHTVRVVRRGKSLKLTVDDQQAMTGQMAGDHTRLEFHNIETGIITERRYLSSVPSNFIGHLQSLTFNGMAYIDLCKNGDIDYCELNARFGFRNIIADPVTFKTKSSYVALATLQAYTSMHLFFQFKTTSLDGLILYNSGDGNDFIVVELVKGYLHYVFDLGNGANLIKGSSNKPLNDNQWHNVMISRDTSNLHTVKIDTKITTQITAGARNLDLKSDLYIGGVAKETYKSLPKLVHAKEGFQGCLASVDLNGRLPDLIADALFCNGQIERGCEGPSTTCQEDSCSNQGVCLQQWDGFSCDCSMTSFSGPLCNDPGTTYIFSKGGGQITYKWPPNDRPSTRADRLAIGFSTVQKEAVLVRVDSSSGLGDYLELHIHQGKIGVKFNVGTDDIAIEESNAIINDGKYHVVRFTRSGGNATLQVDSWPVIERYPAGRQLTIFNSQATIIIGGKEQGQPFQGQLSGLYYNGLKVLNMAAENDANIAIVGNVRLVGEVPSSMTTESTATAMQSEMSTSIMETTTTLATSTARRGKPPTKEPVSQTTDDILVASAECPSDDEDIDPCEPSSGGLANPTRAGGREPYPGSAEVIRESSSTTGMVVGIVAAAALCILILLYAMYKYRNRDEGSYHVDESRNYISNSAQSNGAVVKEKQPSSAKSANKNKKNKDKEYYV</sequence>
<dbReference type="Pfam" id="PF00008">
    <property type="entry name" value="EGF"/>
    <property type="match status" value="1"/>
</dbReference>
<feature type="region of interest" description="Disordered" evidence="9">
    <location>
        <begin position="1295"/>
        <end position="1362"/>
    </location>
</feature>
<keyword evidence="5 10" id="KW-1133">Transmembrane helix</keyword>
<keyword evidence="7" id="KW-1015">Disulfide bond</keyword>
<dbReference type="Proteomes" id="UP001652662">
    <property type="component" value="Chromosome 14"/>
</dbReference>
<reference evidence="15 16" key="1">
    <citation type="submission" date="2025-05" db="UniProtKB">
        <authorList>
            <consortium name="RefSeq"/>
        </authorList>
    </citation>
    <scope>IDENTIFICATION</scope>
    <source>
        <tissue evidence="15 16">Blood</tissue>
    </source>
</reference>
<proteinExistence type="predicted"/>
<accession>A0ABM4KPD7</accession>
<evidence type="ECO:0000256" key="5">
    <source>
        <dbReference type="ARBA" id="ARBA00022989"/>
    </source>
</evidence>
<comment type="caution">
    <text evidence="8">Lacks conserved residue(s) required for the propagation of feature annotation.</text>
</comment>
<keyword evidence="2 10" id="KW-0812">Transmembrane</keyword>
<evidence type="ECO:0000259" key="12">
    <source>
        <dbReference type="PROSITE" id="PS50025"/>
    </source>
</evidence>
<feature type="signal peptide" evidence="11">
    <location>
        <begin position="1"/>
        <end position="25"/>
    </location>
</feature>
<evidence type="ECO:0000256" key="6">
    <source>
        <dbReference type="ARBA" id="ARBA00023136"/>
    </source>
</evidence>
<dbReference type="PROSITE" id="PS50025">
    <property type="entry name" value="LAM_G_DOMAIN"/>
    <property type="match status" value="6"/>
</dbReference>
<feature type="region of interest" description="Disordered" evidence="9">
    <location>
        <begin position="196"/>
        <end position="220"/>
    </location>
</feature>
<dbReference type="RefSeq" id="XP_070430062.1">
    <property type="nucleotide sequence ID" value="XM_070573961.1"/>
</dbReference>
<dbReference type="Pfam" id="PF02210">
    <property type="entry name" value="Laminin_G_2"/>
    <property type="match status" value="6"/>
</dbReference>
<dbReference type="SMART" id="SM00181">
    <property type="entry name" value="EGF"/>
    <property type="match status" value="3"/>
</dbReference>
<keyword evidence="11" id="KW-0732">Signal</keyword>
<dbReference type="InterPro" id="IPR013320">
    <property type="entry name" value="ConA-like_dom_sf"/>
</dbReference>
<evidence type="ECO:0000256" key="10">
    <source>
        <dbReference type="SAM" id="Phobius"/>
    </source>
</evidence>
<evidence type="ECO:0000256" key="1">
    <source>
        <dbReference type="ARBA" id="ARBA00004167"/>
    </source>
</evidence>
<dbReference type="SUPFAM" id="SSF49899">
    <property type="entry name" value="Concanavalin A-like lectins/glucanases"/>
    <property type="match status" value="6"/>
</dbReference>
<comment type="subcellular location">
    <subcellularLocation>
        <location evidence="1">Membrane</location>
        <topology evidence="1">Single-pass membrane protein</topology>
    </subcellularLocation>
</comment>
<dbReference type="SMART" id="SM00282">
    <property type="entry name" value="LamG"/>
    <property type="match status" value="6"/>
</dbReference>
<feature type="domain" description="EGF-like" evidence="13">
    <location>
        <begin position="219"/>
        <end position="256"/>
    </location>
</feature>
<dbReference type="PANTHER" id="PTHR15036">
    <property type="entry name" value="PIKACHURIN-LIKE PROTEIN"/>
    <property type="match status" value="1"/>
</dbReference>
<dbReference type="InterPro" id="IPR000742">
    <property type="entry name" value="EGF"/>
</dbReference>
<dbReference type="Gene3D" id="2.60.120.200">
    <property type="match status" value="6"/>
</dbReference>
<feature type="domain" description="Laminin G" evidence="12">
    <location>
        <begin position="1098"/>
        <end position="1266"/>
    </location>
</feature>
<feature type="transmembrane region" description="Helical" evidence="10">
    <location>
        <begin position="1375"/>
        <end position="1395"/>
    </location>
</feature>
<organism evidence="14 15">
    <name type="scientific">Equus przewalskii</name>
    <name type="common">Przewalski's horse</name>
    <name type="synonym">Equus caballus przewalskii</name>
    <dbReference type="NCBI Taxonomy" id="9798"/>
    <lineage>
        <taxon>Eukaryota</taxon>
        <taxon>Metazoa</taxon>
        <taxon>Chordata</taxon>
        <taxon>Craniata</taxon>
        <taxon>Vertebrata</taxon>
        <taxon>Euteleostomi</taxon>
        <taxon>Mammalia</taxon>
        <taxon>Eutheria</taxon>
        <taxon>Laurasiatheria</taxon>
        <taxon>Perissodactyla</taxon>
        <taxon>Equidae</taxon>
        <taxon>Equus</taxon>
    </lineage>
</organism>